<dbReference type="GO" id="GO:0004825">
    <property type="term" value="F:methionine-tRNA ligase activity"/>
    <property type="evidence" value="ECO:0007669"/>
    <property type="project" value="InterPro"/>
</dbReference>
<comment type="caution">
    <text evidence="7">The sequence shown here is derived from an EMBL/GenBank/DDBJ whole genome shotgun (WGS) entry which is preliminary data.</text>
</comment>
<organism evidence="7 8">
    <name type="scientific">Rotaria sordida</name>
    <dbReference type="NCBI Taxonomy" id="392033"/>
    <lineage>
        <taxon>Eukaryota</taxon>
        <taxon>Metazoa</taxon>
        <taxon>Spiralia</taxon>
        <taxon>Gnathifera</taxon>
        <taxon>Rotifera</taxon>
        <taxon>Eurotatoria</taxon>
        <taxon>Bdelloidea</taxon>
        <taxon>Philodinida</taxon>
        <taxon>Philodinidae</taxon>
        <taxon>Rotaria</taxon>
    </lineage>
</organism>
<accession>A0A819KSF2</accession>
<keyword evidence="1" id="KW-0436">Ligase</keyword>
<evidence type="ECO:0000256" key="5">
    <source>
        <dbReference type="ARBA" id="ARBA00023146"/>
    </source>
</evidence>
<gene>
    <name evidence="7" type="ORF">OTI717_LOCUS26556</name>
</gene>
<keyword evidence="4" id="KW-0648">Protein biosynthesis</keyword>
<name>A0A819KSF2_9BILA</name>
<dbReference type="PANTHER" id="PTHR45765">
    <property type="entry name" value="METHIONINE--TRNA LIGASE"/>
    <property type="match status" value="1"/>
</dbReference>
<dbReference type="Pfam" id="PF09334">
    <property type="entry name" value="tRNA-synt_1g"/>
    <property type="match status" value="1"/>
</dbReference>
<evidence type="ECO:0000313" key="8">
    <source>
        <dbReference type="Proteomes" id="UP000663823"/>
    </source>
</evidence>
<evidence type="ECO:0000256" key="1">
    <source>
        <dbReference type="ARBA" id="ARBA00022598"/>
    </source>
</evidence>
<feature type="non-terminal residue" evidence="7">
    <location>
        <position position="1"/>
    </location>
</feature>
<evidence type="ECO:0000256" key="4">
    <source>
        <dbReference type="ARBA" id="ARBA00022917"/>
    </source>
</evidence>
<dbReference type="InterPro" id="IPR023458">
    <property type="entry name" value="Met-tRNA_ligase_1"/>
</dbReference>
<keyword evidence="2" id="KW-0547">Nucleotide-binding</keyword>
<proteinExistence type="predicted"/>
<dbReference type="PANTHER" id="PTHR45765:SF1">
    <property type="entry name" value="METHIONINE--TRNA LIGASE, CYTOPLASMIC"/>
    <property type="match status" value="1"/>
</dbReference>
<evidence type="ECO:0000259" key="6">
    <source>
        <dbReference type="Pfam" id="PF09334"/>
    </source>
</evidence>
<keyword evidence="3" id="KW-0067">ATP-binding</keyword>
<reference evidence="7" key="1">
    <citation type="submission" date="2021-02" db="EMBL/GenBank/DDBJ databases">
        <authorList>
            <person name="Nowell W R."/>
        </authorList>
    </citation>
    <scope>NUCLEOTIDE SEQUENCE</scope>
</reference>
<dbReference type="GO" id="GO:0017101">
    <property type="term" value="C:aminoacyl-tRNA synthetase multienzyme complex"/>
    <property type="evidence" value="ECO:0007669"/>
    <property type="project" value="TreeGrafter"/>
</dbReference>
<evidence type="ECO:0000256" key="2">
    <source>
        <dbReference type="ARBA" id="ARBA00022741"/>
    </source>
</evidence>
<dbReference type="GO" id="GO:0005829">
    <property type="term" value="C:cytosol"/>
    <property type="evidence" value="ECO:0007669"/>
    <property type="project" value="TreeGrafter"/>
</dbReference>
<sequence>FLTNRYIAGTCSDTAYKFDDTRSDQHDKCANLTNGVERIDPKCQICRSILSIRKSEHLFHAN</sequence>
<dbReference type="GO" id="GO:0006431">
    <property type="term" value="P:methionyl-tRNA aminoacylation"/>
    <property type="evidence" value="ECO:0007669"/>
    <property type="project" value="TreeGrafter"/>
</dbReference>
<dbReference type="AlphaFoldDB" id="A0A819KSF2"/>
<evidence type="ECO:0000313" key="7">
    <source>
        <dbReference type="EMBL" id="CAF3954404.1"/>
    </source>
</evidence>
<dbReference type="EMBL" id="CAJOAX010005614">
    <property type="protein sequence ID" value="CAF3954404.1"/>
    <property type="molecule type" value="Genomic_DNA"/>
</dbReference>
<keyword evidence="5" id="KW-0030">Aminoacyl-tRNA synthetase</keyword>
<dbReference type="InterPro" id="IPR015413">
    <property type="entry name" value="Methionyl/Leucyl_tRNA_Synth"/>
</dbReference>
<protein>
    <recommendedName>
        <fullName evidence="6">Methionyl/Leucyl tRNA synthetase domain-containing protein</fullName>
    </recommendedName>
</protein>
<dbReference type="GO" id="GO:0005524">
    <property type="term" value="F:ATP binding"/>
    <property type="evidence" value="ECO:0007669"/>
    <property type="project" value="UniProtKB-KW"/>
</dbReference>
<dbReference type="Gene3D" id="2.170.220.10">
    <property type="match status" value="1"/>
</dbReference>
<evidence type="ECO:0000256" key="3">
    <source>
        <dbReference type="ARBA" id="ARBA00022840"/>
    </source>
</evidence>
<dbReference type="Proteomes" id="UP000663823">
    <property type="component" value="Unassembled WGS sequence"/>
</dbReference>
<feature type="domain" description="Methionyl/Leucyl tRNA synthetase" evidence="6">
    <location>
        <begin position="1"/>
        <end position="60"/>
    </location>
</feature>